<keyword evidence="4" id="KW-1185">Reference proteome</keyword>
<feature type="compositionally biased region" description="Polar residues" evidence="2">
    <location>
        <begin position="89"/>
        <end position="102"/>
    </location>
</feature>
<feature type="region of interest" description="Disordered" evidence="2">
    <location>
        <begin position="82"/>
        <end position="114"/>
    </location>
</feature>
<organism evidence="4 5">
    <name type="scientific">Parascaris univalens</name>
    <name type="common">Nematode worm</name>
    <dbReference type="NCBI Taxonomy" id="6257"/>
    <lineage>
        <taxon>Eukaryota</taxon>
        <taxon>Metazoa</taxon>
        <taxon>Ecdysozoa</taxon>
        <taxon>Nematoda</taxon>
        <taxon>Chromadorea</taxon>
        <taxon>Rhabditida</taxon>
        <taxon>Spirurina</taxon>
        <taxon>Ascaridomorpha</taxon>
        <taxon>Ascaridoidea</taxon>
        <taxon>Ascarididae</taxon>
        <taxon>Parascaris</taxon>
    </lineage>
</organism>
<keyword evidence="3" id="KW-0472">Membrane</keyword>
<keyword evidence="3" id="KW-1133">Transmembrane helix</keyword>
<keyword evidence="1" id="KW-0677">Repeat</keyword>
<feature type="compositionally biased region" description="Low complexity" evidence="2">
    <location>
        <begin position="184"/>
        <end position="193"/>
    </location>
</feature>
<feature type="compositionally biased region" description="Pro residues" evidence="2">
    <location>
        <begin position="258"/>
        <end position="275"/>
    </location>
</feature>
<name>A0A915B395_PARUN</name>
<dbReference type="PANTHER" id="PTHR24637">
    <property type="entry name" value="COLLAGEN"/>
    <property type="match status" value="1"/>
</dbReference>
<dbReference type="AlphaFoldDB" id="A0A915B395"/>
<reference evidence="5" key="1">
    <citation type="submission" date="2022-11" db="UniProtKB">
        <authorList>
            <consortium name="WormBaseParasite"/>
        </authorList>
    </citation>
    <scope>IDENTIFICATION</scope>
</reference>
<sequence>VYSCEVRMNTSELNESREFAYRLAIIIALTVSFVPLVCLISLVPTLSQYAASVDRRISGDIAFCEETVVAVMEHSAFVDMGNRTKRSQNETYEGSTAVNGNGQEDAEGHPSQSSDALVRIHILPGDSSSCSCKAPPGAKGLPGRKGMRGPRGPPGAPGMPARIPCEPPIDLKKMCPDPCPPGEQGPQGLQGPPGDKGSPGVVGRHGKNGEDGNMGPAGPRGPPGIPGLDGDVGEPGVDAVPSPFIPGPPGPIGDIGPIGPPGPKGMPGIDGPPGPSGKRGPAGRNGLPGERGAPGLAGPIGDSGPDGEKGVCPTYCATDGGVFFIEPPEWFFRD</sequence>
<feature type="transmembrane region" description="Helical" evidence="3">
    <location>
        <begin position="20"/>
        <end position="46"/>
    </location>
</feature>
<evidence type="ECO:0000256" key="2">
    <source>
        <dbReference type="SAM" id="MobiDB-lite"/>
    </source>
</evidence>
<dbReference type="Pfam" id="PF01391">
    <property type="entry name" value="Collagen"/>
    <property type="match status" value="2"/>
</dbReference>
<dbReference type="InterPro" id="IPR008160">
    <property type="entry name" value="Collagen"/>
</dbReference>
<proteinExistence type="predicted"/>
<evidence type="ECO:0000256" key="1">
    <source>
        <dbReference type="ARBA" id="ARBA00022737"/>
    </source>
</evidence>
<protein>
    <submittedName>
        <fullName evidence="5">Collagen triple helix repeat protein</fullName>
    </submittedName>
</protein>
<evidence type="ECO:0000256" key="3">
    <source>
        <dbReference type="SAM" id="Phobius"/>
    </source>
</evidence>
<feature type="region of interest" description="Disordered" evidence="2">
    <location>
        <begin position="128"/>
        <end position="306"/>
    </location>
</feature>
<evidence type="ECO:0000313" key="4">
    <source>
        <dbReference type="Proteomes" id="UP000887569"/>
    </source>
</evidence>
<dbReference type="PANTHER" id="PTHR24637:SF354">
    <property type="entry name" value="COLLAGEN"/>
    <property type="match status" value="1"/>
</dbReference>
<dbReference type="Proteomes" id="UP000887569">
    <property type="component" value="Unplaced"/>
</dbReference>
<evidence type="ECO:0000313" key="5">
    <source>
        <dbReference type="WBParaSite" id="PgR023_g092_t01"/>
    </source>
</evidence>
<accession>A0A915B395</accession>
<keyword evidence="3" id="KW-0812">Transmembrane</keyword>
<dbReference type="WBParaSite" id="PgR023_g092_t01">
    <property type="protein sequence ID" value="PgR023_g092_t01"/>
    <property type="gene ID" value="PgR023_g092"/>
</dbReference>